<dbReference type="Gene3D" id="3.20.20.450">
    <property type="entry name" value="EAL domain"/>
    <property type="match status" value="1"/>
</dbReference>
<evidence type="ECO:0000313" key="2">
    <source>
        <dbReference type="EMBL" id="MCT8991208.1"/>
    </source>
</evidence>
<gene>
    <name evidence="2" type="ORF">NYR54_13050</name>
</gene>
<name>A0A9X3B748_9HYPH</name>
<dbReference type="Pfam" id="PF00563">
    <property type="entry name" value="EAL"/>
    <property type="match status" value="1"/>
</dbReference>
<protein>
    <submittedName>
        <fullName evidence="2">EAL domain-containing protein</fullName>
    </submittedName>
</protein>
<reference evidence="2" key="1">
    <citation type="submission" date="2022-08" db="EMBL/GenBank/DDBJ databases">
        <title>Chelativorans sichuanense sp. nov., a paraffin oil-degrading bacterium isolated from a mixture of oil-based drill cuttings and paddy soil.</title>
        <authorList>
            <person name="Yu J."/>
            <person name="Liu H."/>
            <person name="Chen Q."/>
        </authorList>
    </citation>
    <scope>NUCLEOTIDE SEQUENCE</scope>
    <source>
        <strain evidence="2">SCAU 2101</strain>
    </source>
</reference>
<sequence>MSLAEKIQERIEAAIVVDEIGIETGRYGSHILKTRYQAIFRRTPEGLTPWGVTGTVQPHLHERPISLDSFWADIAPDDQPFVESLGRMLQLRNHRSIHAGDLVLLWDYDQRLFASTDTPEAQVARLVSLLPSAEIDQHLFLCRLPGNGEEGRVAELAAVLQLNGIATAVEDFGTPAESASRIRQINPQIVTFEGRWFRRIADVPAAVDLLGSFVEALRREGRQVLIEGIETPDQLRAAFDTGADLLRGDLLRPAQPVGVIFDTEPLDGEALLLTRSTGTSPLPGQGRPA</sequence>
<feature type="domain" description="EAL" evidence="1">
    <location>
        <begin position="4"/>
        <end position="268"/>
    </location>
</feature>
<dbReference type="AlphaFoldDB" id="A0A9X3B748"/>
<evidence type="ECO:0000259" key="1">
    <source>
        <dbReference type="PROSITE" id="PS50883"/>
    </source>
</evidence>
<proteinExistence type="predicted"/>
<dbReference type="InterPro" id="IPR035919">
    <property type="entry name" value="EAL_sf"/>
</dbReference>
<keyword evidence="3" id="KW-1185">Reference proteome</keyword>
<dbReference type="Proteomes" id="UP001149009">
    <property type="component" value="Unassembled WGS sequence"/>
</dbReference>
<dbReference type="RefSeq" id="WP_261516116.1">
    <property type="nucleotide sequence ID" value="NZ_JAODNV010000013.1"/>
</dbReference>
<accession>A0A9X3B748</accession>
<dbReference type="SUPFAM" id="SSF141868">
    <property type="entry name" value="EAL domain-like"/>
    <property type="match status" value="1"/>
</dbReference>
<dbReference type="InterPro" id="IPR001633">
    <property type="entry name" value="EAL_dom"/>
</dbReference>
<comment type="caution">
    <text evidence="2">The sequence shown here is derived from an EMBL/GenBank/DDBJ whole genome shotgun (WGS) entry which is preliminary data.</text>
</comment>
<organism evidence="2 3">
    <name type="scientific">Chelativorans petroleitrophicus</name>
    <dbReference type="NCBI Taxonomy" id="2975484"/>
    <lineage>
        <taxon>Bacteria</taxon>
        <taxon>Pseudomonadati</taxon>
        <taxon>Pseudomonadota</taxon>
        <taxon>Alphaproteobacteria</taxon>
        <taxon>Hyphomicrobiales</taxon>
        <taxon>Phyllobacteriaceae</taxon>
        <taxon>Chelativorans</taxon>
    </lineage>
</organism>
<evidence type="ECO:0000313" key="3">
    <source>
        <dbReference type="Proteomes" id="UP001149009"/>
    </source>
</evidence>
<dbReference type="EMBL" id="JAODNV010000013">
    <property type="protein sequence ID" value="MCT8991208.1"/>
    <property type="molecule type" value="Genomic_DNA"/>
</dbReference>
<dbReference type="PROSITE" id="PS50883">
    <property type="entry name" value="EAL"/>
    <property type="match status" value="1"/>
</dbReference>